<keyword evidence="4" id="KW-1185">Reference proteome</keyword>
<reference evidence="3" key="1">
    <citation type="submission" date="2020-08" db="EMBL/GenBank/DDBJ databases">
        <authorList>
            <person name="Hu Y."/>
            <person name="Nguyen S.V."/>
            <person name="Li F."/>
            <person name="Fanning S."/>
        </authorList>
    </citation>
    <scope>NUCLEOTIDE SEQUENCE</scope>
    <source>
        <strain evidence="3">SYSU D8009</strain>
    </source>
</reference>
<dbReference type="InterPro" id="IPR042100">
    <property type="entry name" value="Bug_dom1"/>
</dbReference>
<comment type="caution">
    <text evidence="3">The sequence shown here is derived from an EMBL/GenBank/DDBJ whole genome shotgun (WGS) entry which is preliminary data.</text>
</comment>
<dbReference type="PANTHER" id="PTHR42928">
    <property type="entry name" value="TRICARBOXYLATE-BINDING PROTEIN"/>
    <property type="match status" value="1"/>
</dbReference>
<gene>
    <name evidence="3" type="ORF">H7965_12605</name>
</gene>
<dbReference type="PIRSF" id="PIRSF017082">
    <property type="entry name" value="YflP"/>
    <property type="match status" value="1"/>
</dbReference>
<evidence type="ECO:0000313" key="4">
    <source>
        <dbReference type="Proteomes" id="UP000600101"/>
    </source>
</evidence>
<dbReference type="AlphaFoldDB" id="A0A9X0QZM9"/>
<evidence type="ECO:0000256" key="1">
    <source>
        <dbReference type="ARBA" id="ARBA00006987"/>
    </source>
</evidence>
<dbReference type="PROSITE" id="PS51318">
    <property type="entry name" value="TAT"/>
    <property type="match status" value="1"/>
</dbReference>
<dbReference type="PANTHER" id="PTHR42928:SF5">
    <property type="entry name" value="BLR1237 PROTEIN"/>
    <property type="match status" value="1"/>
</dbReference>
<dbReference type="Gene3D" id="3.40.190.150">
    <property type="entry name" value="Bordetella uptake gene, domain 1"/>
    <property type="match status" value="1"/>
</dbReference>
<name>A0A9X0QZM9_9PROT</name>
<dbReference type="Proteomes" id="UP000600101">
    <property type="component" value="Unassembled WGS sequence"/>
</dbReference>
<comment type="similarity">
    <text evidence="1">Belongs to the UPF0065 (bug) family.</text>
</comment>
<protein>
    <submittedName>
        <fullName evidence="3">Tripartite tricarboxylate transporter substrate binding protein</fullName>
    </submittedName>
</protein>
<organism evidence="3 4">
    <name type="scientific">Siccirubricoccus deserti</name>
    <dbReference type="NCBI Taxonomy" id="2013562"/>
    <lineage>
        <taxon>Bacteria</taxon>
        <taxon>Pseudomonadati</taxon>
        <taxon>Pseudomonadota</taxon>
        <taxon>Alphaproteobacteria</taxon>
        <taxon>Acetobacterales</taxon>
        <taxon>Roseomonadaceae</taxon>
        <taxon>Siccirubricoccus</taxon>
    </lineage>
</organism>
<dbReference type="InterPro" id="IPR006311">
    <property type="entry name" value="TAT_signal"/>
</dbReference>
<feature type="signal peptide" evidence="2">
    <location>
        <begin position="1"/>
        <end position="29"/>
    </location>
</feature>
<evidence type="ECO:0000313" key="3">
    <source>
        <dbReference type="EMBL" id="MBC4016163.1"/>
    </source>
</evidence>
<sequence>MDALSRRHALLGAVALGAAAATGSGVALAQGAAAWPSRPVRFIVPFPAGGTTDLLARILADPLGARLGQPVVVENRGGAGGNIGADVVAKSTDGHTILMTTIGTAAINYGLYRSTMPYKATDLVAVSNMAVVPNVFISTPRLEAKTLQEVVALARRRRDGLTIGSSGNGSSLHLTGELLRQATGIDMIHVPFRGSGPMLIDVIAGRVDIAVDNLPSSLGHIRDGRLRALAVTSERRSPALPDVPTTREAGFPTVDAVAWFGIQAPASMPPLVIEQLATEIQAIVRDPAVRAKIEEQGAEPVGDTPAQFQAYIDREITRWAEVIRKANVTVD</sequence>
<proteinExistence type="inferred from homology"/>
<dbReference type="Pfam" id="PF03401">
    <property type="entry name" value="TctC"/>
    <property type="match status" value="1"/>
</dbReference>
<dbReference type="CDD" id="cd13578">
    <property type="entry name" value="PBP2_Bug27"/>
    <property type="match status" value="1"/>
</dbReference>
<dbReference type="RefSeq" id="WP_186770937.1">
    <property type="nucleotide sequence ID" value="NZ_JACOMF010000013.1"/>
</dbReference>
<evidence type="ECO:0000256" key="2">
    <source>
        <dbReference type="SAM" id="SignalP"/>
    </source>
</evidence>
<feature type="chain" id="PRO_5040922709" evidence="2">
    <location>
        <begin position="30"/>
        <end position="331"/>
    </location>
</feature>
<dbReference type="InterPro" id="IPR005064">
    <property type="entry name" value="BUG"/>
</dbReference>
<accession>A0A9X0QZM9</accession>
<keyword evidence="2" id="KW-0732">Signal</keyword>
<dbReference type="EMBL" id="JACOMF010000013">
    <property type="protein sequence ID" value="MBC4016163.1"/>
    <property type="molecule type" value="Genomic_DNA"/>
</dbReference>
<dbReference type="SUPFAM" id="SSF53850">
    <property type="entry name" value="Periplasmic binding protein-like II"/>
    <property type="match status" value="1"/>
</dbReference>
<dbReference type="Gene3D" id="3.40.190.10">
    <property type="entry name" value="Periplasmic binding protein-like II"/>
    <property type="match status" value="1"/>
</dbReference>